<dbReference type="PROSITE" id="PS51208">
    <property type="entry name" value="AUTOTRANSPORTER"/>
    <property type="match status" value="1"/>
</dbReference>
<dbReference type="RefSeq" id="WP_354460065.1">
    <property type="nucleotide sequence ID" value="NZ_JBEWSZ010000001.1"/>
</dbReference>
<dbReference type="NCBIfam" id="TIGR01414">
    <property type="entry name" value="autotrans_barl"/>
    <property type="match status" value="1"/>
</dbReference>
<dbReference type="InterPro" id="IPR005546">
    <property type="entry name" value="Autotransporte_beta"/>
</dbReference>
<name>A0ABV2DDV2_9HYPH</name>
<evidence type="ECO:0000259" key="1">
    <source>
        <dbReference type="PROSITE" id="PS51208"/>
    </source>
</evidence>
<dbReference type="SUPFAM" id="SSF103515">
    <property type="entry name" value="Autotransporter"/>
    <property type="match status" value="1"/>
</dbReference>
<accession>A0ABV2DDV2</accession>
<evidence type="ECO:0000313" key="3">
    <source>
        <dbReference type="Proteomes" id="UP001548832"/>
    </source>
</evidence>
<proteinExistence type="predicted"/>
<feature type="domain" description="Autotransporter" evidence="1">
    <location>
        <begin position="365"/>
        <end position="639"/>
    </location>
</feature>
<gene>
    <name evidence="2" type="ORF">ABVQ20_13855</name>
</gene>
<protein>
    <submittedName>
        <fullName evidence="2">Autotransporter domain-containing protein</fullName>
    </submittedName>
</protein>
<comment type="caution">
    <text evidence="2">The sequence shown here is derived from an EMBL/GenBank/DDBJ whole genome shotgun (WGS) entry which is preliminary data.</text>
</comment>
<sequence>MSSIIDRASKAALKGAAMAGLPKTITSCILVSGTLAMTSIPALAVEPWIMVEKTTFTGDAITSKQQGVTTDGTNWYFSGTNILERTDKNYNPSLTVSPAIPLALQLPSEFSSLGLNHIGDIDYADGLLYISLDTSKRDPITGGKYDHPVFAVYRASDMSFTGQAFSLNPPNGTHDIASWVAVDAKNGLGYGMAYENATEIAVYNLSDWSFKEYIPLSHTIDQAQGGKLLDGWMYFSTDNDEKTIYRANLKTGEVEILGNLKIAGEQEVEGLSFNQTKDGWSMYILNREALESDPSVEAVGFYRYLRPYGNALSGEVHADVLGALVDDSRFARDSANRRLRSAFDADDVSMTTAAIDATGVHAAPATAGGIVIWSEALAMTGDIKGSGYATDFNRTTAGFVGGADIPVGDWRVGVLGGYSRTNFDVSDRASSGTSDNYDLGVYAGTQMGALGFRAGAIYGWHDIGTKRDVVFPAFSEQLSAGYRAETAQAFSELAYRFDTSLGAFEPFANLAYVHASADGFAETGGTTSALTSQGASSENTFSTLGLRASTRFGTGMTALHGMLGWQHAYGDVQPTTTLAFGSGASFASAGVPIARDALALEAGFDVSLSSNATLGAAYSGQIAKDTQSHAFKINFDLKL</sequence>
<dbReference type="EMBL" id="JBEWSZ010000001">
    <property type="protein sequence ID" value="MET2828064.1"/>
    <property type="molecule type" value="Genomic_DNA"/>
</dbReference>
<dbReference type="SUPFAM" id="SSF63825">
    <property type="entry name" value="YWTD domain"/>
    <property type="match status" value="1"/>
</dbReference>
<dbReference type="Proteomes" id="UP001548832">
    <property type="component" value="Unassembled WGS sequence"/>
</dbReference>
<keyword evidence="3" id="KW-1185">Reference proteome</keyword>
<dbReference type="Gene3D" id="2.40.128.130">
    <property type="entry name" value="Autotransporter beta-domain"/>
    <property type="match status" value="1"/>
</dbReference>
<dbReference type="SMART" id="SM00869">
    <property type="entry name" value="Autotransporter"/>
    <property type="match status" value="1"/>
</dbReference>
<reference evidence="2 3" key="1">
    <citation type="submission" date="2024-06" db="EMBL/GenBank/DDBJ databases">
        <authorList>
            <person name="Kim D.-U."/>
        </authorList>
    </citation>
    <scope>NUCLEOTIDE SEQUENCE [LARGE SCALE GENOMIC DNA]</scope>
    <source>
        <strain evidence="2 3">KACC15460</strain>
    </source>
</reference>
<evidence type="ECO:0000313" key="2">
    <source>
        <dbReference type="EMBL" id="MET2828064.1"/>
    </source>
</evidence>
<dbReference type="Pfam" id="PF03797">
    <property type="entry name" value="Autotransporter"/>
    <property type="match status" value="1"/>
</dbReference>
<dbReference type="InterPro" id="IPR006315">
    <property type="entry name" value="OM_autotransptr_brl_dom"/>
</dbReference>
<organism evidence="2 3">
    <name type="scientific">Mesorhizobium shangrilense</name>
    <dbReference type="NCBI Taxonomy" id="460060"/>
    <lineage>
        <taxon>Bacteria</taxon>
        <taxon>Pseudomonadati</taxon>
        <taxon>Pseudomonadota</taxon>
        <taxon>Alphaproteobacteria</taxon>
        <taxon>Hyphomicrobiales</taxon>
        <taxon>Phyllobacteriaceae</taxon>
        <taxon>Mesorhizobium</taxon>
    </lineage>
</organism>
<dbReference type="InterPro" id="IPR036709">
    <property type="entry name" value="Autotransporte_beta_dom_sf"/>
</dbReference>